<comment type="caution">
    <text evidence="1">The sequence shown here is derived from an EMBL/GenBank/DDBJ whole genome shotgun (WGS) entry which is preliminary data.</text>
</comment>
<dbReference type="EMBL" id="BFFO01000014">
    <property type="protein sequence ID" value="GBG97467.1"/>
    <property type="molecule type" value="Genomic_DNA"/>
</dbReference>
<keyword evidence="2" id="KW-1185">Reference proteome</keyword>
<proteinExistence type="predicted"/>
<accession>A0A2R5HHC4</accession>
<dbReference type="Proteomes" id="UP000245021">
    <property type="component" value="Unassembled WGS sequence"/>
</dbReference>
<protein>
    <submittedName>
        <fullName evidence="1">Uncharacterized protein</fullName>
    </submittedName>
</protein>
<evidence type="ECO:0000313" key="2">
    <source>
        <dbReference type="Proteomes" id="UP000245021"/>
    </source>
</evidence>
<sequence length="81" mass="9224">MIATLAKNIALVDSESELYEIVKEIAADVGMFWQHFKEYAQLFDINEIEVSRGASAKKVDNRKANFEKSDFEILLANIVDK</sequence>
<dbReference type="AlphaFoldDB" id="A0A2R5HHC4"/>
<name>A0A2R5HHC4_9LACT</name>
<gene>
    <name evidence="1" type="ORF">NtB2_01613</name>
</gene>
<evidence type="ECO:0000313" key="1">
    <source>
        <dbReference type="EMBL" id="GBG97467.1"/>
    </source>
</evidence>
<dbReference type="OrthoDB" id="9814088at2"/>
<reference evidence="1 2" key="1">
    <citation type="journal article" date="2018" name="Genome Announc.">
        <title>Draft Genome Sequence of Lactococcus sp. Strain NtB2 (JCM 32569), Isolated from the Gut of the Higher Termite Nasutitermes takasagoensis.</title>
        <authorList>
            <person name="Noda S."/>
            <person name="Aihara C."/>
            <person name="Yuki M."/>
            <person name="Ohkuma M."/>
        </authorList>
    </citation>
    <scope>NUCLEOTIDE SEQUENCE [LARGE SCALE GENOMIC DNA]</scope>
    <source>
        <strain evidence="1 2">NtB2</strain>
    </source>
</reference>
<organism evidence="1 2">
    <name type="scientific">Lactococcus termiticola</name>
    <dbReference type="NCBI Taxonomy" id="2169526"/>
    <lineage>
        <taxon>Bacteria</taxon>
        <taxon>Bacillati</taxon>
        <taxon>Bacillota</taxon>
        <taxon>Bacilli</taxon>
        <taxon>Lactobacillales</taxon>
        <taxon>Streptococcaceae</taxon>
        <taxon>Lactococcus</taxon>
    </lineage>
</organism>
<dbReference type="RefSeq" id="WP_109246423.1">
    <property type="nucleotide sequence ID" value="NZ_BFFO01000014.1"/>
</dbReference>